<comment type="subcellular location">
    <subcellularLocation>
        <location evidence="3">Endoplasmic reticulum membrane</location>
    </subcellularLocation>
    <subcellularLocation>
        <location evidence="2">Microsome membrane</location>
    </subcellularLocation>
</comment>
<keyword evidence="9" id="KW-0560">Oxidoreductase</keyword>
<dbReference type="InterPro" id="IPR002402">
    <property type="entry name" value="Cyt_P450_E_grp-II"/>
</dbReference>
<keyword evidence="8" id="KW-0492">Microsome</keyword>
<keyword evidence="12" id="KW-0472">Membrane</keyword>
<evidence type="ECO:0000256" key="6">
    <source>
        <dbReference type="ARBA" id="ARBA00022723"/>
    </source>
</evidence>
<feature type="non-terminal residue" evidence="13">
    <location>
        <position position="287"/>
    </location>
</feature>
<dbReference type="SUPFAM" id="SSF48264">
    <property type="entry name" value="Cytochrome P450"/>
    <property type="match status" value="1"/>
</dbReference>
<evidence type="ECO:0000313" key="15">
    <source>
        <dbReference type="Proteomes" id="UP000014760"/>
    </source>
</evidence>
<dbReference type="OMA" id="RVEWISF"/>
<evidence type="ECO:0000256" key="11">
    <source>
        <dbReference type="ARBA" id="ARBA00023033"/>
    </source>
</evidence>
<reference evidence="14" key="3">
    <citation type="submission" date="2015-06" db="UniProtKB">
        <authorList>
            <consortium name="EnsemblMetazoa"/>
        </authorList>
    </citation>
    <scope>IDENTIFICATION</scope>
</reference>
<organism evidence="13">
    <name type="scientific">Capitella teleta</name>
    <name type="common">Polychaete worm</name>
    <dbReference type="NCBI Taxonomy" id="283909"/>
    <lineage>
        <taxon>Eukaryota</taxon>
        <taxon>Metazoa</taxon>
        <taxon>Spiralia</taxon>
        <taxon>Lophotrochozoa</taxon>
        <taxon>Annelida</taxon>
        <taxon>Polychaeta</taxon>
        <taxon>Sedentaria</taxon>
        <taxon>Scolecida</taxon>
        <taxon>Capitellidae</taxon>
        <taxon>Capitella</taxon>
    </lineage>
</organism>
<evidence type="ECO:0000256" key="12">
    <source>
        <dbReference type="ARBA" id="ARBA00023136"/>
    </source>
</evidence>
<dbReference type="STRING" id="283909.R7TGL9"/>
<dbReference type="OrthoDB" id="1470350at2759"/>
<dbReference type="EnsemblMetazoa" id="CapteT35600">
    <property type="protein sequence ID" value="CapteP35600"/>
    <property type="gene ID" value="CapteG35600"/>
</dbReference>
<evidence type="ECO:0000256" key="2">
    <source>
        <dbReference type="ARBA" id="ARBA00004524"/>
    </source>
</evidence>
<dbReference type="EMBL" id="AMQN01013153">
    <property type="status" value="NOT_ANNOTATED_CDS"/>
    <property type="molecule type" value="Genomic_DNA"/>
</dbReference>
<evidence type="ECO:0000256" key="3">
    <source>
        <dbReference type="ARBA" id="ARBA00004586"/>
    </source>
</evidence>
<protein>
    <recommendedName>
        <fullName evidence="16">Cytochrome P450</fullName>
    </recommendedName>
</protein>
<keyword evidence="15" id="KW-1185">Reference proteome</keyword>
<accession>R7TGL9</accession>
<evidence type="ECO:0000256" key="8">
    <source>
        <dbReference type="ARBA" id="ARBA00022848"/>
    </source>
</evidence>
<dbReference type="FunCoup" id="R7TGL9">
    <property type="interactions" value="74"/>
</dbReference>
<gene>
    <name evidence="13" type="ORF">CAPTEDRAFT_35600</name>
</gene>
<keyword evidence="7" id="KW-0256">Endoplasmic reticulum</keyword>
<evidence type="ECO:0000256" key="9">
    <source>
        <dbReference type="ARBA" id="ARBA00023002"/>
    </source>
</evidence>
<dbReference type="GO" id="GO:0016712">
    <property type="term" value="F:oxidoreductase activity, acting on paired donors, with incorporation or reduction of molecular oxygen, reduced flavin or flavoprotein as one donor, and incorporation of one atom of oxygen"/>
    <property type="evidence" value="ECO:0007669"/>
    <property type="project" value="InterPro"/>
</dbReference>
<evidence type="ECO:0000256" key="10">
    <source>
        <dbReference type="ARBA" id="ARBA00023004"/>
    </source>
</evidence>
<dbReference type="InterPro" id="IPR001128">
    <property type="entry name" value="Cyt_P450"/>
</dbReference>
<dbReference type="PRINTS" id="PR00464">
    <property type="entry name" value="EP450II"/>
</dbReference>
<dbReference type="GO" id="GO:0005506">
    <property type="term" value="F:iron ion binding"/>
    <property type="evidence" value="ECO:0007669"/>
    <property type="project" value="InterPro"/>
</dbReference>
<dbReference type="InterPro" id="IPR008072">
    <property type="entry name" value="Cyt_P450_E_CYP3A"/>
</dbReference>
<dbReference type="InterPro" id="IPR050705">
    <property type="entry name" value="Cytochrome_P450_3A"/>
</dbReference>
<dbReference type="InterPro" id="IPR036396">
    <property type="entry name" value="Cyt_P450_sf"/>
</dbReference>
<dbReference type="GO" id="GO:0005789">
    <property type="term" value="C:endoplasmic reticulum membrane"/>
    <property type="evidence" value="ECO:0007669"/>
    <property type="project" value="UniProtKB-SubCell"/>
</dbReference>
<reference evidence="15" key="1">
    <citation type="submission" date="2012-12" db="EMBL/GenBank/DDBJ databases">
        <authorList>
            <person name="Hellsten U."/>
            <person name="Grimwood J."/>
            <person name="Chapman J.A."/>
            <person name="Shapiro H."/>
            <person name="Aerts A."/>
            <person name="Otillar R.P."/>
            <person name="Terry A.Y."/>
            <person name="Boore J.L."/>
            <person name="Simakov O."/>
            <person name="Marletaz F."/>
            <person name="Cho S.-J."/>
            <person name="Edsinger-Gonzales E."/>
            <person name="Havlak P."/>
            <person name="Kuo D.-H."/>
            <person name="Larsson T."/>
            <person name="Lv J."/>
            <person name="Arendt D."/>
            <person name="Savage R."/>
            <person name="Osoegawa K."/>
            <person name="de Jong P."/>
            <person name="Lindberg D.R."/>
            <person name="Seaver E.C."/>
            <person name="Weisblat D.A."/>
            <person name="Putnam N.H."/>
            <person name="Grigoriev I.V."/>
            <person name="Rokhsar D.S."/>
        </authorList>
    </citation>
    <scope>NUCLEOTIDE SEQUENCE</scope>
    <source>
        <strain evidence="15">I ESC-2004</strain>
    </source>
</reference>
<dbReference type="GO" id="GO:0008395">
    <property type="term" value="F:steroid hydroxylase activity"/>
    <property type="evidence" value="ECO:0007669"/>
    <property type="project" value="TreeGrafter"/>
</dbReference>
<sequence>IPTWIILLATSLFLIYKYNSRTFNVLKDLGVDGPKPYPFVGTFYQALSMGIGKAFQVNIAKYGKVYADYAASTPNVVVADSDMLKQIMVKDFAYFTNRRKFGGDQKPLDRMLTVLDDDEWKNVRNAMTPAFSGGKLRRTTKYLNDCAQNLVDNLGSVADGDATFDAQNHCGCFATDVIARVAFGVEMDSQKDPDHPFVKYMKEAMDFSLIKKPFLIISLFFPALVPYATKLGFTFLSKESNAYFTGLVTDAIETRKNSNDPDRHDFLQIMMEAKQMKAAKDGETVAD</sequence>
<evidence type="ECO:0000256" key="7">
    <source>
        <dbReference type="ARBA" id="ARBA00022824"/>
    </source>
</evidence>
<keyword evidence="6" id="KW-0479">Metal-binding</keyword>
<evidence type="ECO:0000256" key="5">
    <source>
        <dbReference type="ARBA" id="ARBA00022617"/>
    </source>
</evidence>
<evidence type="ECO:0000313" key="13">
    <source>
        <dbReference type="EMBL" id="ELT92819.1"/>
    </source>
</evidence>
<dbReference type="PANTHER" id="PTHR24302:SF15">
    <property type="entry name" value="FATTY-ACID PEROXYGENASE"/>
    <property type="match status" value="1"/>
</dbReference>
<comment type="cofactor">
    <cofactor evidence="1">
        <name>heme</name>
        <dbReference type="ChEBI" id="CHEBI:30413"/>
    </cofactor>
</comment>
<evidence type="ECO:0000256" key="4">
    <source>
        <dbReference type="ARBA" id="ARBA00010617"/>
    </source>
</evidence>
<dbReference type="EMBL" id="KB309995">
    <property type="protein sequence ID" value="ELT92819.1"/>
    <property type="molecule type" value="Genomic_DNA"/>
</dbReference>
<dbReference type="AlphaFoldDB" id="R7TGL9"/>
<keyword evidence="10" id="KW-0408">Iron</keyword>
<proteinExistence type="inferred from homology"/>
<keyword evidence="11" id="KW-0503">Monooxygenase</keyword>
<name>R7TGL9_CAPTE</name>
<keyword evidence="5" id="KW-0349">Heme</keyword>
<dbReference type="PRINTS" id="PR01689">
    <property type="entry name" value="EP450IICYP3A"/>
</dbReference>
<reference evidence="13 15" key="2">
    <citation type="journal article" date="2013" name="Nature">
        <title>Insights into bilaterian evolution from three spiralian genomes.</title>
        <authorList>
            <person name="Simakov O."/>
            <person name="Marletaz F."/>
            <person name="Cho S.J."/>
            <person name="Edsinger-Gonzales E."/>
            <person name="Havlak P."/>
            <person name="Hellsten U."/>
            <person name="Kuo D.H."/>
            <person name="Larsson T."/>
            <person name="Lv J."/>
            <person name="Arendt D."/>
            <person name="Savage R."/>
            <person name="Osoegawa K."/>
            <person name="de Jong P."/>
            <person name="Grimwood J."/>
            <person name="Chapman J.A."/>
            <person name="Shapiro H."/>
            <person name="Aerts A."/>
            <person name="Otillar R.P."/>
            <person name="Terry A.Y."/>
            <person name="Boore J.L."/>
            <person name="Grigoriev I.V."/>
            <person name="Lindberg D.R."/>
            <person name="Seaver E.C."/>
            <person name="Weisblat D.A."/>
            <person name="Putnam N.H."/>
            <person name="Rokhsar D.S."/>
        </authorList>
    </citation>
    <scope>NUCLEOTIDE SEQUENCE</scope>
    <source>
        <strain evidence="13 15">I ESC-2004</strain>
    </source>
</reference>
<dbReference type="GO" id="GO:0020037">
    <property type="term" value="F:heme binding"/>
    <property type="evidence" value="ECO:0007669"/>
    <property type="project" value="InterPro"/>
</dbReference>
<evidence type="ECO:0000313" key="14">
    <source>
        <dbReference type="EnsemblMetazoa" id="CapteP35600"/>
    </source>
</evidence>
<dbReference type="HOGENOM" id="CLU_001570_5_2_1"/>
<evidence type="ECO:0000256" key="1">
    <source>
        <dbReference type="ARBA" id="ARBA00001971"/>
    </source>
</evidence>
<dbReference type="Proteomes" id="UP000014760">
    <property type="component" value="Unassembled WGS sequence"/>
</dbReference>
<comment type="similarity">
    <text evidence="4">Belongs to the cytochrome P450 family.</text>
</comment>
<dbReference type="Pfam" id="PF00067">
    <property type="entry name" value="p450"/>
    <property type="match status" value="1"/>
</dbReference>
<dbReference type="PANTHER" id="PTHR24302">
    <property type="entry name" value="CYTOCHROME P450 FAMILY 3"/>
    <property type="match status" value="1"/>
</dbReference>
<evidence type="ECO:0008006" key="16">
    <source>
        <dbReference type="Google" id="ProtNLM"/>
    </source>
</evidence>
<dbReference type="Gene3D" id="1.10.630.10">
    <property type="entry name" value="Cytochrome P450"/>
    <property type="match status" value="1"/>
</dbReference>
<feature type="non-terminal residue" evidence="13">
    <location>
        <position position="1"/>
    </location>
</feature>